<dbReference type="Pfam" id="PF06985">
    <property type="entry name" value="HET"/>
    <property type="match status" value="1"/>
</dbReference>
<dbReference type="Proteomes" id="UP000292957">
    <property type="component" value="Unassembled WGS sequence"/>
</dbReference>
<evidence type="ECO:0000256" key="1">
    <source>
        <dbReference type="SAM" id="MobiDB-lite"/>
    </source>
</evidence>
<dbReference type="OrthoDB" id="2727253at2759"/>
<organism evidence="4">
    <name type="scientific">Dichomitus squalens</name>
    <dbReference type="NCBI Taxonomy" id="114155"/>
    <lineage>
        <taxon>Eukaryota</taxon>
        <taxon>Fungi</taxon>
        <taxon>Dikarya</taxon>
        <taxon>Basidiomycota</taxon>
        <taxon>Agaricomycotina</taxon>
        <taxon>Agaricomycetes</taxon>
        <taxon>Polyporales</taxon>
        <taxon>Polyporaceae</taxon>
        <taxon>Dichomitus</taxon>
    </lineage>
</organism>
<dbReference type="AlphaFoldDB" id="A0A4Q9MGD3"/>
<proteinExistence type="predicted"/>
<accession>A0A4Q9MGD3</accession>
<protein>
    <submittedName>
        <fullName evidence="4">Heterokaryon incompatibility protein-domain-containing protein</fullName>
    </submittedName>
</protein>
<dbReference type="InterPro" id="IPR010730">
    <property type="entry name" value="HET"/>
</dbReference>
<gene>
    <name evidence="4" type="ORF">BD311DRAFT_799154</name>
</gene>
<feature type="domain" description="Heterokaryon incompatibility" evidence="2">
    <location>
        <begin position="22"/>
        <end position="114"/>
    </location>
</feature>
<reference evidence="4" key="1">
    <citation type="submission" date="2019-01" db="EMBL/GenBank/DDBJ databases">
        <title>Draft genome sequences of three monokaryotic isolates of the white-rot basidiomycete fungus Dichomitus squalens.</title>
        <authorList>
            <consortium name="DOE Joint Genome Institute"/>
            <person name="Lopez S.C."/>
            <person name="Andreopoulos B."/>
            <person name="Pangilinan J."/>
            <person name="Lipzen A."/>
            <person name="Riley R."/>
            <person name="Ahrendt S."/>
            <person name="Ng V."/>
            <person name="Barry K."/>
            <person name="Daum C."/>
            <person name="Grigoriev I.V."/>
            <person name="Hilden K.S."/>
            <person name="Makela M.R."/>
            <person name="de Vries R.P."/>
        </authorList>
    </citation>
    <scope>NUCLEOTIDE SEQUENCE [LARGE SCALE GENOMIC DNA]</scope>
    <source>
        <strain evidence="4">OM18370.1</strain>
    </source>
</reference>
<dbReference type="EMBL" id="ML143470">
    <property type="protein sequence ID" value="TBU24916.1"/>
    <property type="molecule type" value="Genomic_DNA"/>
</dbReference>
<dbReference type="Pfam" id="PF26640">
    <property type="entry name" value="DUF8212"/>
    <property type="match status" value="1"/>
</dbReference>
<evidence type="ECO:0000313" key="4">
    <source>
        <dbReference type="EMBL" id="TBU24916.1"/>
    </source>
</evidence>
<sequence>MWFLRTDRAELVYRPSTEGIVYAILSHVWGPSEQSFQDIRELHQRLASSPENPRSHACEKIRNFCAYAEAAGYDLAWADTCCIDKTSSAELSEAINSMYTWYADADVCYAFLADVPDHDDPELPDSAFRRSKWFTRGWTLQELIAPLDVVFLSVSWKPLCSKSASSGLIQRVTGIDIDVLLSLVQLPSVPAARRLSWAADRETTRIEDEAYSLMGIFGVNIPIVYGEGRRAFTRLQEEIMKQSPDHTIFVWGLSHSVSIDDLLAHAPWTNYPRRAVHSETDPTQQVLFAPSPRAFLGSSNVQRVSIRRLAITAEIGLAAMNNIQPEPSTLNNALRPPHVVPEFTVTSYGVRARLPIIQFCDDDSSIAVAVLACQGPEGSIVGLLLHQQDHPDDIPLYRIGVHCIYHDIGRPYPLYGSARYVRIHLSSRSPPAAPDRTPLFTLRWREVFLVYHTHSFGFAPLRGLSTSVTARPLLAPCRLLFPQWMLARLARVGFTPNRPLSDTSALNAGMFSMTTEGEFEAIFTHAQTQHAFSVRFACCMRPGPVLPNGGNGSLSVRAHAHAPFRPLWIVVDASWPSRHPSSHRDSPTAYTGVQQGIARRCVWCRETHLDYWEELEAQSGRTGRQMEFHFIGKTVRLTISHWDSRARATETEGSGGGLYAVHVEVENCEEGQADHGSSQLEQAEVPKNAALSPETASKRSSRSSSRPNSVRSLLAAVHRQVLGKGDSPTSTA</sequence>
<evidence type="ECO:0000259" key="2">
    <source>
        <dbReference type="Pfam" id="PF06985"/>
    </source>
</evidence>
<feature type="region of interest" description="Disordered" evidence="1">
    <location>
        <begin position="670"/>
        <end position="732"/>
    </location>
</feature>
<feature type="compositionally biased region" description="Low complexity" evidence="1">
    <location>
        <begin position="702"/>
        <end position="712"/>
    </location>
</feature>
<evidence type="ECO:0000259" key="3">
    <source>
        <dbReference type="Pfam" id="PF26640"/>
    </source>
</evidence>
<dbReference type="PANTHER" id="PTHR10622">
    <property type="entry name" value="HET DOMAIN-CONTAINING PROTEIN"/>
    <property type="match status" value="1"/>
</dbReference>
<feature type="domain" description="DUF8212" evidence="3">
    <location>
        <begin position="230"/>
        <end position="359"/>
    </location>
</feature>
<dbReference type="InterPro" id="IPR058525">
    <property type="entry name" value="DUF8212"/>
</dbReference>
<name>A0A4Q9MGD3_9APHY</name>
<dbReference type="PANTHER" id="PTHR10622:SF10">
    <property type="entry name" value="HET DOMAIN-CONTAINING PROTEIN"/>
    <property type="match status" value="1"/>
</dbReference>